<evidence type="ECO:0008006" key="4">
    <source>
        <dbReference type="Google" id="ProtNLM"/>
    </source>
</evidence>
<sequence>MRRRSAAVLAGLATLLLGGCGVPETDVIEAGGPATVQVFPESSTGLVLFFRSPDGELMPVIRFLEGEFEAPDSPGAGTHTTVAALFAGPLPNERRAGLTDGLPELPGRNAVRAVPHPEGGVEVTLPIALGDLDDLAVRQLVCTIAFTEDDEGLTPVRLRGTDTALEPAVCDADVDLGRLPRPTTAPAASSPPGGQGGTGGSGSEGPSRAAPPAPRP</sequence>
<dbReference type="RefSeq" id="WP_351974776.1">
    <property type="nucleotide sequence ID" value="NZ_JBEPBX010000002.1"/>
</dbReference>
<accession>A0ABV1UNB4</accession>
<organism evidence="2 3">
    <name type="scientific">Streptomyces xantholiticus</name>
    <dbReference type="NCBI Taxonomy" id="68285"/>
    <lineage>
        <taxon>Bacteria</taxon>
        <taxon>Bacillati</taxon>
        <taxon>Actinomycetota</taxon>
        <taxon>Actinomycetes</taxon>
        <taxon>Kitasatosporales</taxon>
        <taxon>Streptomycetaceae</taxon>
        <taxon>Streptomyces</taxon>
    </lineage>
</organism>
<dbReference type="PROSITE" id="PS51257">
    <property type="entry name" value="PROKAR_LIPOPROTEIN"/>
    <property type="match status" value="1"/>
</dbReference>
<feature type="region of interest" description="Disordered" evidence="1">
    <location>
        <begin position="173"/>
        <end position="216"/>
    </location>
</feature>
<comment type="caution">
    <text evidence="2">The sequence shown here is derived from an EMBL/GenBank/DDBJ whole genome shotgun (WGS) entry which is preliminary data.</text>
</comment>
<keyword evidence="3" id="KW-1185">Reference proteome</keyword>
<reference evidence="2 3" key="1">
    <citation type="submission" date="2024-06" db="EMBL/GenBank/DDBJ databases">
        <title>The Natural Products Discovery Center: Release of the First 8490 Sequenced Strains for Exploring Actinobacteria Biosynthetic Diversity.</title>
        <authorList>
            <person name="Kalkreuter E."/>
            <person name="Kautsar S.A."/>
            <person name="Yang D."/>
            <person name="Bader C.D."/>
            <person name="Teijaro C.N."/>
            <person name="Fluegel L."/>
            <person name="Davis C.M."/>
            <person name="Simpson J.R."/>
            <person name="Lauterbach L."/>
            <person name="Steele A.D."/>
            <person name="Gui C."/>
            <person name="Meng S."/>
            <person name="Li G."/>
            <person name="Viehrig K."/>
            <person name="Ye F."/>
            <person name="Su P."/>
            <person name="Kiefer A.F."/>
            <person name="Nichols A."/>
            <person name="Cepeda A.J."/>
            <person name="Yan W."/>
            <person name="Fan B."/>
            <person name="Jiang Y."/>
            <person name="Adhikari A."/>
            <person name="Zheng C.-J."/>
            <person name="Schuster L."/>
            <person name="Cowan T.M."/>
            <person name="Smanski M.J."/>
            <person name="Chevrette M.G."/>
            <person name="De Carvalho L.P.S."/>
            <person name="Shen B."/>
        </authorList>
    </citation>
    <scope>NUCLEOTIDE SEQUENCE [LARGE SCALE GENOMIC DNA]</scope>
    <source>
        <strain evidence="2 3">NPDC000837</strain>
    </source>
</reference>
<evidence type="ECO:0000256" key="1">
    <source>
        <dbReference type="SAM" id="MobiDB-lite"/>
    </source>
</evidence>
<dbReference type="EMBL" id="JBEPBX010000002">
    <property type="protein sequence ID" value="MER6612308.1"/>
    <property type="molecule type" value="Genomic_DNA"/>
</dbReference>
<name>A0ABV1UNB4_9ACTN</name>
<feature type="compositionally biased region" description="Gly residues" evidence="1">
    <location>
        <begin position="193"/>
        <end position="203"/>
    </location>
</feature>
<feature type="compositionally biased region" description="Low complexity" evidence="1">
    <location>
        <begin position="182"/>
        <end position="192"/>
    </location>
</feature>
<gene>
    <name evidence="2" type="ORF">ABT276_02675</name>
</gene>
<evidence type="ECO:0000313" key="2">
    <source>
        <dbReference type="EMBL" id="MER6612308.1"/>
    </source>
</evidence>
<protein>
    <recommendedName>
        <fullName evidence="4">Lipoprotein</fullName>
    </recommendedName>
</protein>
<evidence type="ECO:0000313" key="3">
    <source>
        <dbReference type="Proteomes" id="UP001445472"/>
    </source>
</evidence>
<proteinExistence type="predicted"/>
<dbReference type="Proteomes" id="UP001445472">
    <property type="component" value="Unassembled WGS sequence"/>
</dbReference>